<gene>
    <name evidence="3" type="ORF">SAMN05660909_03934</name>
</gene>
<evidence type="ECO:0000256" key="2">
    <source>
        <dbReference type="ARBA" id="ARBA00022801"/>
    </source>
</evidence>
<dbReference type="Gene3D" id="3.40.50.1820">
    <property type="entry name" value="alpha/beta hydrolase"/>
    <property type="match status" value="1"/>
</dbReference>
<dbReference type="GO" id="GO:0016788">
    <property type="term" value="F:hydrolase activity, acting on ester bonds"/>
    <property type="evidence" value="ECO:0007669"/>
    <property type="project" value="TreeGrafter"/>
</dbReference>
<proteinExistence type="inferred from homology"/>
<dbReference type="PANTHER" id="PTHR40841">
    <property type="entry name" value="SIDEROPHORE TRIACETYLFUSARININE C ESTERASE"/>
    <property type="match status" value="1"/>
</dbReference>
<dbReference type="PANTHER" id="PTHR40841:SF2">
    <property type="entry name" value="SIDEROPHORE-DEGRADING ESTERASE (EUROFUNG)"/>
    <property type="match status" value="1"/>
</dbReference>
<dbReference type="InterPro" id="IPR000801">
    <property type="entry name" value="Esterase-like"/>
</dbReference>
<dbReference type="AlphaFoldDB" id="A0A1H4ETB0"/>
<organism evidence="3 4">
    <name type="scientific">Chitinophaga terrae</name>
    <name type="common">ex Kim and Jung 2007</name>
    <dbReference type="NCBI Taxonomy" id="408074"/>
    <lineage>
        <taxon>Bacteria</taxon>
        <taxon>Pseudomonadati</taxon>
        <taxon>Bacteroidota</taxon>
        <taxon>Chitinophagia</taxon>
        <taxon>Chitinophagales</taxon>
        <taxon>Chitinophagaceae</taxon>
        <taxon>Chitinophaga</taxon>
    </lineage>
</organism>
<sequence>MIRSLFLITFLGFMQTSCNNHQKETQIITGHPHVVTTKLYSAAVADSFYISVSLPDEYYTSPKHSYPVAYLLDANLYFDIMATTIRSYSGVGLAPDVILVGIGYKDFPAMDSLRNRDYTYPVAIPEYEMSTSGGADKFLSFINKDLVPFINHNYHPDTTKRVLMGHSLGGYFTMYAMLQQLKGAGSSFTHYIAASPSFHYNNYYLLNELAKLNYANPSPQKVSSYITFGGLEEPANTDSTSIKLPDLIKQLSTSLSSGQVNFKADIYSNLDHMDTQLPTFIKGLQRLDEK</sequence>
<comment type="similarity">
    <text evidence="1">Belongs to the esterase D family.</text>
</comment>
<evidence type="ECO:0008006" key="5">
    <source>
        <dbReference type="Google" id="ProtNLM"/>
    </source>
</evidence>
<evidence type="ECO:0000313" key="3">
    <source>
        <dbReference type="EMBL" id="SEA88169.1"/>
    </source>
</evidence>
<dbReference type="EMBL" id="FNRL01000020">
    <property type="protein sequence ID" value="SEA88169.1"/>
    <property type="molecule type" value="Genomic_DNA"/>
</dbReference>
<evidence type="ECO:0000256" key="1">
    <source>
        <dbReference type="ARBA" id="ARBA00005622"/>
    </source>
</evidence>
<evidence type="ECO:0000313" key="4">
    <source>
        <dbReference type="Proteomes" id="UP000199656"/>
    </source>
</evidence>
<accession>A0A1H4ETB0</accession>
<dbReference type="Proteomes" id="UP000199656">
    <property type="component" value="Unassembled WGS sequence"/>
</dbReference>
<name>A0A1H4ETB0_9BACT</name>
<keyword evidence="4" id="KW-1185">Reference proteome</keyword>
<dbReference type="SUPFAM" id="SSF53474">
    <property type="entry name" value="alpha/beta-Hydrolases"/>
    <property type="match status" value="1"/>
</dbReference>
<dbReference type="STRING" id="408074.SAMN05660909_03934"/>
<dbReference type="InterPro" id="IPR029058">
    <property type="entry name" value="AB_hydrolase_fold"/>
</dbReference>
<protein>
    <recommendedName>
        <fullName evidence="5">Alpha/beta hydrolase</fullName>
    </recommendedName>
</protein>
<dbReference type="Pfam" id="PF00756">
    <property type="entry name" value="Esterase"/>
    <property type="match status" value="1"/>
</dbReference>
<dbReference type="InterPro" id="IPR052558">
    <property type="entry name" value="Siderophore_Hydrolase_D"/>
</dbReference>
<reference evidence="4" key="1">
    <citation type="submission" date="2016-10" db="EMBL/GenBank/DDBJ databases">
        <authorList>
            <person name="Varghese N."/>
            <person name="Submissions S."/>
        </authorList>
    </citation>
    <scope>NUCLEOTIDE SEQUENCE [LARGE SCALE GENOMIC DNA]</scope>
    <source>
        <strain evidence="4">DSM 23920</strain>
    </source>
</reference>
<keyword evidence="2" id="KW-0378">Hydrolase</keyword>
<dbReference type="RefSeq" id="WP_168927916.1">
    <property type="nucleotide sequence ID" value="NZ_BKAT01000033.1"/>
</dbReference>